<dbReference type="Proteomes" id="UP000425960">
    <property type="component" value="Chromosome"/>
</dbReference>
<dbReference type="AlphaFoldDB" id="A0A5K7ZHA8"/>
<dbReference type="EMBL" id="AP021876">
    <property type="protein sequence ID" value="BBO79655.1"/>
    <property type="molecule type" value="Genomic_DNA"/>
</dbReference>
<organism evidence="1 2">
    <name type="scientific">Desulfosarcina ovata subsp. sediminis</name>
    <dbReference type="NCBI Taxonomy" id="885957"/>
    <lineage>
        <taxon>Bacteria</taxon>
        <taxon>Pseudomonadati</taxon>
        <taxon>Thermodesulfobacteriota</taxon>
        <taxon>Desulfobacteria</taxon>
        <taxon>Desulfobacterales</taxon>
        <taxon>Desulfosarcinaceae</taxon>
        <taxon>Desulfosarcina</taxon>
    </lineage>
</organism>
<dbReference type="KEGG" id="dov:DSCO28_02210"/>
<sequence length="110" mass="12742">MKSTVKRWCKDFGYTWHGPGVYGTERYDYKIYFGKGLIAMFRSAHGPSRKPKVFSTNQGKKFFIFPVYSQLVGQKEMSRLKFSQATSWVKDCLAGNIRQYTENATAQQPH</sequence>
<evidence type="ECO:0000313" key="2">
    <source>
        <dbReference type="Proteomes" id="UP000425960"/>
    </source>
</evidence>
<reference evidence="1 2" key="1">
    <citation type="submission" date="2019-11" db="EMBL/GenBank/DDBJ databases">
        <title>Comparative genomics of hydrocarbon-degrading Desulfosarcina strains.</title>
        <authorList>
            <person name="Watanabe M."/>
            <person name="Kojima H."/>
            <person name="Fukui M."/>
        </authorList>
    </citation>
    <scope>NUCLEOTIDE SEQUENCE [LARGE SCALE GENOMIC DNA]</scope>
    <source>
        <strain evidence="1 2">28bB2T</strain>
    </source>
</reference>
<accession>A0A5K7ZHA8</accession>
<gene>
    <name evidence="1" type="ORF">DSCO28_02210</name>
</gene>
<evidence type="ECO:0000313" key="1">
    <source>
        <dbReference type="EMBL" id="BBO79655.1"/>
    </source>
</evidence>
<name>A0A5K7ZHA8_9BACT</name>
<proteinExistence type="predicted"/>
<protein>
    <submittedName>
        <fullName evidence="1">Uncharacterized protein</fullName>
    </submittedName>
</protein>